<protein>
    <recommendedName>
        <fullName evidence="7">SAM-dependent MTase RsmB/NOP-type domain-containing protein</fullName>
    </recommendedName>
</protein>
<evidence type="ECO:0000256" key="6">
    <source>
        <dbReference type="SAM" id="MobiDB-lite"/>
    </source>
</evidence>
<dbReference type="InterPro" id="IPR049561">
    <property type="entry name" value="NSUN5_7_fdxn-like"/>
</dbReference>
<dbReference type="GO" id="GO:0070475">
    <property type="term" value="P:rRNA base methylation"/>
    <property type="evidence" value="ECO:0007669"/>
    <property type="project" value="TreeGrafter"/>
</dbReference>
<feature type="binding site" evidence="5">
    <location>
        <position position="316"/>
    </location>
    <ligand>
        <name>S-adenosyl-L-methionine</name>
        <dbReference type="ChEBI" id="CHEBI:59789"/>
    </ligand>
</feature>
<dbReference type="PROSITE" id="PS51686">
    <property type="entry name" value="SAM_MT_RSMB_NOP"/>
    <property type="match status" value="1"/>
</dbReference>
<dbReference type="InterPro" id="IPR048889">
    <property type="entry name" value="NSUN5_RCM1_N"/>
</dbReference>
<dbReference type="Pfam" id="PF21148">
    <property type="entry name" value="NSUN5_fdxn-like"/>
    <property type="match status" value="1"/>
</dbReference>
<sequence>MSLYHEAASILDETCKKKCSIKSLVYTTKKGKEWKSDPKALFALSTEAAKWSEVLAEVVGRSGVLGVERTLSPTLALVLTYDLFLSKRGIALPASHGLNTAVSKHKARLSAELTKARLRRGCATLDELRVKVNDGALAASDGTDGQRKVTRHPRWVRINTLKTTLEEQLDWKFAEWQAVPTLREVLEVSSSREQVYHVDEHIPNLIAIPSGADITTSVAYRTGDLILQDKASCFPAYLLNPQAGEGDVVDACAAPGNKTTHLAAVLAESNAHRQTNSTHSGRIIACEKDAARSETLEKMIKLAGAAEVVTVKAKQDFTKLPPTARVAANISALLLDPSCSGSGMVGRDEGSGITVHLPSTTPDVPAGRGKKRKRTASAAASKPLAPSPQVDDAAEEQVPIPDSADDTAEKLTARLANLAAFQLRLLEHAMAFPAARRIVYSTCSIHPEENEHVVVAALRSEVAREMGWRVLRRSEQVVGMREWHLRGLRGAVEGAVRFRVDGEENGSKAEMDVEEVAEACLRCDKHGEEGTMGFFVVGFVRNAGEMSASNGNGGAAVASSNGESSKDSEGDDEAWEGFTD</sequence>
<feature type="domain" description="SAM-dependent MTase RsmB/NOP-type" evidence="7">
    <location>
        <begin position="144"/>
        <end position="542"/>
    </location>
</feature>
<name>A0AAN6FZ19_9PEZI</name>
<comment type="similarity">
    <text evidence="5">Belongs to the class I-like SAM-binding methyltransferase superfamily. RsmB/NOP family.</text>
</comment>
<evidence type="ECO:0000256" key="1">
    <source>
        <dbReference type="ARBA" id="ARBA00022603"/>
    </source>
</evidence>
<dbReference type="InterPro" id="IPR049560">
    <property type="entry name" value="MeTrfase_RsmB-F_NOP2_cat"/>
</dbReference>
<dbReference type="InterPro" id="IPR023267">
    <property type="entry name" value="RCMT"/>
</dbReference>
<feature type="region of interest" description="Disordered" evidence="6">
    <location>
        <begin position="345"/>
        <end position="395"/>
    </location>
</feature>
<dbReference type="GO" id="GO:0003723">
    <property type="term" value="F:RNA binding"/>
    <property type="evidence" value="ECO:0007669"/>
    <property type="project" value="UniProtKB-UniRule"/>
</dbReference>
<evidence type="ECO:0000256" key="2">
    <source>
        <dbReference type="ARBA" id="ARBA00022679"/>
    </source>
</evidence>
<dbReference type="PANTHER" id="PTHR22807">
    <property type="entry name" value="NOP2 YEAST -RELATED NOL1/NOP2/FMU SUN DOMAIN-CONTAINING"/>
    <property type="match status" value="1"/>
</dbReference>
<accession>A0AAN6FZ19</accession>
<dbReference type="AlphaFoldDB" id="A0AAN6FZ19"/>
<proteinExistence type="inferred from homology"/>
<dbReference type="InterPro" id="IPR001678">
    <property type="entry name" value="MeTrfase_RsmB-F_NOP2_dom"/>
</dbReference>
<keyword evidence="4 5" id="KW-0694">RNA-binding</keyword>
<dbReference type="Proteomes" id="UP001168146">
    <property type="component" value="Unassembled WGS sequence"/>
</dbReference>
<feature type="binding site" evidence="5">
    <location>
        <position position="336"/>
    </location>
    <ligand>
        <name>S-adenosyl-L-methionine</name>
        <dbReference type="ChEBI" id="CHEBI:59789"/>
    </ligand>
</feature>
<dbReference type="GO" id="GO:0005730">
    <property type="term" value="C:nucleolus"/>
    <property type="evidence" value="ECO:0007669"/>
    <property type="project" value="TreeGrafter"/>
</dbReference>
<feature type="binding site" evidence="5">
    <location>
        <begin position="252"/>
        <end position="258"/>
    </location>
    <ligand>
        <name>S-adenosyl-L-methionine</name>
        <dbReference type="ChEBI" id="CHEBI:59789"/>
    </ligand>
</feature>
<dbReference type="Gene3D" id="3.30.70.1170">
    <property type="entry name" value="Sun protein, domain 3"/>
    <property type="match status" value="1"/>
</dbReference>
<dbReference type="Gene3D" id="3.40.50.150">
    <property type="entry name" value="Vaccinia Virus protein VP39"/>
    <property type="match status" value="1"/>
</dbReference>
<dbReference type="Pfam" id="PF01189">
    <property type="entry name" value="Methyltr_RsmB-F"/>
    <property type="match status" value="1"/>
</dbReference>
<dbReference type="SUPFAM" id="SSF53335">
    <property type="entry name" value="S-adenosyl-L-methionine-dependent methyltransferases"/>
    <property type="match status" value="1"/>
</dbReference>
<dbReference type="PRINTS" id="PR02008">
    <property type="entry name" value="RCMTFAMILY"/>
</dbReference>
<feature type="region of interest" description="Disordered" evidence="6">
    <location>
        <begin position="548"/>
        <end position="580"/>
    </location>
</feature>
<dbReference type="EMBL" id="JASUXU010000003">
    <property type="protein sequence ID" value="KAK0326932.1"/>
    <property type="molecule type" value="Genomic_DNA"/>
</dbReference>
<dbReference type="Pfam" id="PF21153">
    <property type="entry name" value="NSUN5_N"/>
    <property type="match status" value="1"/>
</dbReference>
<feature type="binding site" evidence="5">
    <location>
        <position position="287"/>
    </location>
    <ligand>
        <name>S-adenosyl-L-methionine</name>
        <dbReference type="ChEBI" id="CHEBI:59789"/>
    </ligand>
</feature>
<organism evidence="8 9">
    <name type="scientific">Friedmanniomyces endolithicus</name>
    <dbReference type="NCBI Taxonomy" id="329885"/>
    <lineage>
        <taxon>Eukaryota</taxon>
        <taxon>Fungi</taxon>
        <taxon>Dikarya</taxon>
        <taxon>Ascomycota</taxon>
        <taxon>Pezizomycotina</taxon>
        <taxon>Dothideomycetes</taxon>
        <taxon>Dothideomycetidae</taxon>
        <taxon>Mycosphaerellales</taxon>
        <taxon>Teratosphaeriaceae</taxon>
        <taxon>Friedmanniomyces</taxon>
    </lineage>
</organism>
<evidence type="ECO:0000313" key="8">
    <source>
        <dbReference type="EMBL" id="KAK0326932.1"/>
    </source>
</evidence>
<evidence type="ECO:0000313" key="9">
    <source>
        <dbReference type="Proteomes" id="UP001168146"/>
    </source>
</evidence>
<feature type="active site" description="Nucleophile" evidence="5">
    <location>
        <position position="443"/>
    </location>
</feature>
<feature type="compositionally biased region" description="Acidic residues" evidence="6">
    <location>
        <begin position="569"/>
        <end position="580"/>
    </location>
</feature>
<keyword evidence="2 5" id="KW-0808">Transferase</keyword>
<reference evidence="8" key="1">
    <citation type="submission" date="2021-12" db="EMBL/GenBank/DDBJ databases">
        <title>Black yeast isolated from Biological Soil Crust.</title>
        <authorList>
            <person name="Kurbessoian T."/>
        </authorList>
    </citation>
    <scope>NUCLEOTIDE SEQUENCE</scope>
    <source>
        <strain evidence="8">CCFEE 5208</strain>
    </source>
</reference>
<keyword evidence="3 5" id="KW-0949">S-adenosyl-L-methionine</keyword>
<comment type="caution">
    <text evidence="8">The sequence shown here is derived from an EMBL/GenBank/DDBJ whole genome shotgun (WGS) entry which is preliminary data.</text>
</comment>
<dbReference type="GO" id="GO:0008173">
    <property type="term" value="F:RNA methyltransferase activity"/>
    <property type="evidence" value="ECO:0007669"/>
    <property type="project" value="InterPro"/>
</dbReference>
<dbReference type="InterPro" id="IPR029063">
    <property type="entry name" value="SAM-dependent_MTases_sf"/>
</dbReference>
<evidence type="ECO:0000256" key="4">
    <source>
        <dbReference type="ARBA" id="ARBA00022884"/>
    </source>
</evidence>
<keyword evidence="1 5" id="KW-0489">Methyltransferase</keyword>
<gene>
    <name evidence="8" type="ORF">LTR82_001692</name>
</gene>
<evidence type="ECO:0000256" key="5">
    <source>
        <dbReference type="PROSITE-ProRule" id="PRU01023"/>
    </source>
</evidence>
<evidence type="ECO:0000256" key="3">
    <source>
        <dbReference type="ARBA" id="ARBA00022691"/>
    </source>
</evidence>
<feature type="compositionally biased region" description="Low complexity" evidence="6">
    <location>
        <begin position="376"/>
        <end position="388"/>
    </location>
</feature>
<dbReference type="FunFam" id="3.30.70.1170:FF:000006">
    <property type="entry name" value="NOL1/NOP2/Sun domain family protein"/>
    <property type="match status" value="1"/>
</dbReference>
<dbReference type="PANTHER" id="PTHR22807:SF4">
    <property type="entry name" value="28S RRNA (CYTOSINE-C(5))-METHYLTRANSFERASE"/>
    <property type="match status" value="1"/>
</dbReference>
<evidence type="ECO:0000259" key="7">
    <source>
        <dbReference type="PROSITE" id="PS51686"/>
    </source>
</evidence>
<feature type="compositionally biased region" description="Low complexity" evidence="6">
    <location>
        <begin position="548"/>
        <end position="563"/>
    </location>
</feature>